<dbReference type="GO" id="GO:0009653">
    <property type="term" value="P:anatomical structure morphogenesis"/>
    <property type="evidence" value="ECO:0007669"/>
    <property type="project" value="UniProtKB-ARBA"/>
</dbReference>
<evidence type="ECO:0000256" key="12">
    <source>
        <dbReference type="ARBA" id="ARBA00023170"/>
    </source>
</evidence>
<dbReference type="VEuPathDB" id="VectorBase:ASTEI20_037761"/>
<name>A0A182YNU1_ANOST</name>
<dbReference type="InterPro" id="IPR036116">
    <property type="entry name" value="FN3_sf"/>
</dbReference>
<dbReference type="Gene3D" id="3.90.190.10">
    <property type="entry name" value="Protein tyrosine phosphatase superfamily"/>
    <property type="match status" value="1"/>
</dbReference>
<feature type="domain" description="Fibronectin type-III" evidence="16">
    <location>
        <begin position="621"/>
        <end position="739"/>
    </location>
</feature>
<feature type="domain" description="Fibronectin type-III" evidence="16">
    <location>
        <begin position="416"/>
        <end position="511"/>
    </location>
</feature>
<dbReference type="GO" id="GO:0016020">
    <property type="term" value="C:membrane"/>
    <property type="evidence" value="ECO:0007669"/>
    <property type="project" value="UniProtKB-SubCell"/>
</dbReference>
<dbReference type="Gene3D" id="2.60.40.10">
    <property type="entry name" value="Immunoglobulins"/>
    <property type="match status" value="3"/>
</dbReference>
<keyword evidence="10" id="KW-0472">Membrane</keyword>
<evidence type="ECO:0000259" key="15">
    <source>
        <dbReference type="PROSITE" id="PS50056"/>
    </source>
</evidence>
<keyword evidence="6" id="KW-0677">Repeat</keyword>
<evidence type="ECO:0000256" key="2">
    <source>
        <dbReference type="ARBA" id="ARBA00008921"/>
    </source>
</evidence>
<dbReference type="InterPro" id="IPR000242">
    <property type="entry name" value="PTP_cat"/>
</dbReference>
<dbReference type="OMA" id="GNTIKCH"/>
<reference evidence="18" key="1">
    <citation type="journal article" date="2014" name="Genome Biol.">
        <title>Genome analysis of a major urban malaria vector mosquito, Anopheles stephensi.</title>
        <authorList>
            <person name="Jiang X."/>
            <person name="Peery A."/>
            <person name="Hall A.B."/>
            <person name="Sharma A."/>
            <person name="Chen X.G."/>
            <person name="Waterhouse R.M."/>
            <person name="Komissarov A."/>
            <person name="Riehle M.M."/>
            <person name="Shouche Y."/>
            <person name="Sharakhova M.V."/>
            <person name="Lawson D."/>
            <person name="Pakpour N."/>
            <person name="Arensburger P."/>
            <person name="Davidson V.L."/>
            <person name="Eiglmeier K."/>
            <person name="Emrich S."/>
            <person name="George P."/>
            <person name="Kennedy R.C."/>
            <person name="Mane S.P."/>
            <person name="Maslen G."/>
            <person name="Oringanje C."/>
            <person name="Qi Y."/>
            <person name="Settlage R."/>
            <person name="Tojo M."/>
            <person name="Tubio J.M."/>
            <person name="Unger M.F."/>
            <person name="Wang B."/>
            <person name="Vernick K.D."/>
            <person name="Ribeiro J.M."/>
            <person name="James A.A."/>
            <person name="Michel K."/>
            <person name="Riehle M.A."/>
            <person name="Luckhart S."/>
            <person name="Sharakhov I.V."/>
            <person name="Tu Z."/>
        </authorList>
    </citation>
    <scope>NUCLEOTIDE SEQUENCE [LARGE SCALE GENOMIC DNA]</scope>
    <source>
        <strain evidence="18">Indian</strain>
    </source>
</reference>
<keyword evidence="12" id="KW-0675">Receptor</keyword>
<evidence type="ECO:0000256" key="3">
    <source>
        <dbReference type="ARBA" id="ARBA00013064"/>
    </source>
</evidence>
<dbReference type="SMART" id="SM00404">
    <property type="entry name" value="PTPc_motif"/>
    <property type="match status" value="1"/>
</dbReference>
<keyword evidence="11" id="KW-1015">Disulfide bond</keyword>
<keyword evidence="5" id="KW-0732">Signal</keyword>
<sequence length="1427" mass="161275">MLKLIVLSLALVLLGNGRVSAQEPKLLTVQDTDPFSSVESDLSEDASHRSCRLKPLTITVSRSFVNVEEWRTENDAGVSYALVVYWMEQNRTMSKARLNESQFRDVTLPEQDLCTVRQVNVYRTDSRTSDCVFGVWTQPPRLEVTRLQVLEVASQPQPSYALTWDVERAECVAQYEILAEGNRPVLTQIASVRLVNFMYSKARLQINVRYRNGAVVQRVVELLTTLPASFITPCAIQVAIQMREAANSGANGQLDNSTAVWVRPVTAGTVPNGTVCAQLKAESALPSVAAANSLAKVAIAIPPNCAVRSVSNAGDLTIKPGPVGPVRNLRANTAFDRSVLLTWEPPIDGAPCVKEYLITWSSESRIIEAQKKLFNVTNLEPCMSYEFTVQAIDQANDKGVPASITATVREIQQLSEVTELELNEVEPRLLSVKWKQPLNGTYCVESYRVSAWYTVPETGVDEEVFSNTTTDQHVTFGEVIACMTYIVQVIPISISKNDGLNRIDELRTKERIILSYHIKPVTANAIYARSLDLTTSLHSENNNNCPLFSVQFNCTLVKDNEPDPETQIVREFVIPNSTISFNGTVEPLVPYSMYACDAQIRNSAGWSDPTAPTTIQTLEDVPESPSVVELVGDNRAMNITWNAPTVKNGVVVRYRIHVRMVAPEYPIPTFCAPLEEYNETVDLRDEVNPDESRSWDGFEFRHKVEKLNPYTRYVVQIAAATGAGLGPYSEPAETVTLPDVSNKTESFRIDKVEGPELDQPYKSSVWFAWSLPCGLHGRLTRFYGLMHGVREQDPNVPHIIEWDVSVGDGEPINDTYSYVESRLKPEYNYTVSLSVEVANVSEPSPAVQLQFQSPAGIPTIDHTEEWFNVDVFEAPNPTNTARIVLGNMTLTSDFGSIRYMALLISERLCQEDPLPRTDFINDTEKPQWPEIPNWYRASNMRCVEQYQTTPEFWNPMARMSRDEDGPGPIEYVVGKDDCGNGKGYCNGPLKPGTEYALIVRIFSRSGFTDSEMQVFRTDSLIKIGLIVSAVIGCLLLAFIAGFVIVWRKQRLLLPAQQTGRTPTEEPSDIPVKNFPAQYDELFQANREKVSKEFQAINYFSDFSLQETVSFQSARENERKNRYINILPFDSNRVLLDSNDDEEDDREGERGCNDYINASFVEGYKYQREYIATQGPKQETCYDFWRMVLQYEIESIVMLTQPIDHDKNKCCQYFPRFDQYSDFGDIRVKCTQELNLSLYYKRLFLVSKGNLTKAVYHYHFLDWPDHSCPASTADLIKFSKIVRAERKSYAIPLVVHCSAGVGRTGTFIALDIILQRMHQEKKINVYDTVKRLRRQRVKMVQTLDQYTFLYQCCLECVSKSNRKKPKTSNVEVIRRDDRDKQYPDVILDVEQQQVAVGNGGKPLFNIKFPKSVSVNVNSFAPTEIENDK</sequence>
<dbReference type="PROSITE" id="PS50056">
    <property type="entry name" value="TYR_PHOSPHATASE_2"/>
    <property type="match status" value="1"/>
</dbReference>
<keyword evidence="8" id="KW-0904">Protein phosphatase</keyword>
<dbReference type="SUPFAM" id="SSF52799">
    <property type="entry name" value="(Phosphotyrosine protein) phosphatases II"/>
    <property type="match status" value="1"/>
</dbReference>
<dbReference type="FunFam" id="3.90.190.10:FF:000101">
    <property type="entry name" value="phosphatidylinositol phosphatase PTPRQ"/>
    <property type="match status" value="1"/>
</dbReference>
<dbReference type="PROSITE" id="PS50853">
    <property type="entry name" value="FN3"/>
    <property type="match status" value="3"/>
</dbReference>
<evidence type="ECO:0000256" key="1">
    <source>
        <dbReference type="ARBA" id="ARBA00004479"/>
    </source>
</evidence>
<evidence type="ECO:0000259" key="16">
    <source>
        <dbReference type="PROSITE" id="PS50853"/>
    </source>
</evidence>
<accession>A0A182YNU1</accession>
<proteinExistence type="inferred from homology"/>
<evidence type="ECO:0000256" key="13">
    <source>
        <dbReference type="ARBA" id="ARBA00023180"/>
    </source>
</evidence>
<comment type="subcellular location">
    <subcellularLocation>
        <location evidence="1">Membrane</location>
        <topology evidence="1">Single-pass type I membrane protein</topology>
    </subcellularLocation>
</comment>
<dbReference type="Proteomes" id="UP000076408">
    <property type="component" value="Unassembled WGS sequence"/>
</dbReference>
<dbReference type="CDD" id="cd00063">
    <property type="entry name" value="FN3"/>
    <property type="match status" value="2"/>
</dbReference>
<dbReference type="InterPro" id="IPR029021">
    <property type="entry name" value="Prot-tyrosine_phosphatase-like"/>
</dbReference>
<dbReference type="STRING" id="30069.A0A182YNU1"/>
<dbReference type="PROSITE" id="PS00383">
    <property type="entry name" value="TYR_PHOSPHATASE_1"/>
    <property type="match status" value="1"/>
</dbReference>
<evidence type="ECO:0000313" key="18">
    <source>
        <dbReference type="Proteomes" id="UP000076408"/>
    </source>
</evidence>
<dbReference type="PANTHER" id="PTHR46957:SF3">
    <property type="entry name" value="CYTOKINE RECEPTOR"/>
    <property type="match status" value="1"/>
</dbReference>
<protein>
    <recommendedName>
        <fullName evidence="3">protein-tyrosine-phosphatase</fullName>
        <ecNumber evidence="3">3.1.3.48</ecNumber>
    </recommendedName>
</protein>
<dbReference type="InterPro" id="IPR003961">
    <property type="entry name" value="FN3_dom"/>
</dbReference>
<dbReference type="InterPro" id="IPR003529">
    <property type="entry name" value="Hematopoietin_rcpt_Gp130_CS"/>
</dbReference>
<keyword evidence="4" id="KW-0812">Transmembrane</keyword>
<dbReference type="PROSITE" id="PS50055">
    <property type="entry name" value="TYR_PHOSPHATASE_PTP"/>
    <property type="match status" value="1"/>
</dbReference>
<dbReference type="SUPFAM" id="SSF49265">
    <property type="entry name" value="Fibronectin type III"/>
    <property type="match status" value="3"/>
</dbReference>
<dbReference type="GO" id="GO:0004896">
    <property type="term" value="F:cytokine receptor activity"/>
    <property type="evidence" value="ECO:0007669"/>
    <property type="project" value="InterPro"/>
</dbReference>
<dbReference type="VEuPathDB" id="VectorBase:ASTEI10127"/>
<evidence type="ECO:0000256" key="9">
    <source>
        <dbReference type="ARBA" id="ARBA00022989"/>
    </source>
</evidence>
<evidence type="ECO:0000256" key="7">
    <source>
        <dbReference type="ARBA" id="ARBA00022801"/>
    </source>
</evidence>
<dbReference type="CDD" id="cd00047">
    <property type="entry name" value="PTPc"/>
    <property type="match status" value="1"/>
</dbReference>
<evidence type="ECO:0000259" key="14">
    <source>
        <dbReference type="PROSITE" id="PS50055"/>
    </source>
</evidence>
<dbReference type="PRINTS" id="PR00700">
    <property type="entry name" value="PRTYPHPHTASE"/>
</dbReference>
<evidence type="ECO:0000256" key="6">
    <source>
        <dbReference type="ARBA" id="ARBA00022737"/>
    </source>
</evidence>
<dbReference type="GO" id="GO:0048666">
    <property type="term" value="P:neuron development"/>
    <property type="evidence" value="ECO:0007669"/>
    <property type="project" value="UniProtKB-ARBA"/>
</dbReference>
<dbReference type="Pfam" id="PF00041">
    <property type="entry name" value="fn3"/>
    <property type="match status" value="2"/>
</dbReference>
<evidence type="ECO:0000256" key="4">
    <source>
        <dbReference type="ARBA" id="ARBA00022692"/>
    </source>
</evidence>
<dbReference type="Pfam" id="PF18861">
    <property type="entry name" value="PTP_tm"/>
    <property type="match status" value="1"/>
</dbReference>
<dbReference type="InterPro" id="IPR003595">
    <property type="entry name" value="Tyr_Pase_cat"/>
</dbReference>
<feature type="domain" description="Tyrosine-protein phosphatase" evidence="14">
    <location>
        <begin position="1089"/>
        <end position="1355"/>
    </location>
</feature>
<feature type="domain" description="Fibronectin type-III" evidence="16">
    <location>
        <begin position="325"/>
        <end position="414"/>
    </location>
</feature>
<feature type="domain" description="Tyrosine specific protein phosphatases" evidence="15">
    <location>
        <begin position="1272"/>
        <end position="1346"/>
    </location>
</feature>
<dbReference type="InterPro" id="IPR016130">
    <property type="entry name" value="Tyr_Pase_AS"/>
</dbReference>
<dbReference type="SMART" id="SM00194">
    <property type="entry name" value="PTPc"/>
    <property type="match status" value="1"/>
</dbReference>
<evidence type="ECO:0000256" key="11">
    <source>
        <dbReference type="ARBA" id="ARBA00023157"/>
    </source>
</evidence>
<evidence type="ECO:0000313" key="17">
    <source>
        <dbReference type="EnsemblMetazoa" id="ASTEI10127-PA"/>
    </source>
</evidence>
<dbReference type="InterPro" id="IPR041201">
    <property type="entry name" value="PTPRJ_TM"/>
</dbReference>
<dbReference type="GO" id="GO:0004725">
    <property type="term" value="F:protein tyrosine phosphatase activity"/>
    <property type="evidence" value="ECO:0007669"/>
    <property type="project" value="UniProtKB-EC"/>
</dbReference>
<dbReference type="InterPro" id="IPR000387">
    <property type="entry name" value="Tyr_Pase_dom"/>
</dbReference>
<comment type="similarity">
    <text evidence="2">Belongs to the type I cytokine receptor family. Type 2 subfamily.</text>
</comment>
<organism evidence="17 18">
    <name type="scientific">Anopheles stephensi</name>
    <name type="common">Indo-Pakistan malaria mosquito</name>
    <dbReference type="NCBI Taxonomy" id="30069"/>
    <lineage>
        <taxon>Eukaryota</taxon>
        <taxon>Metazoa</taxon>
        <taxon>Ecdysozoa</taxon>
        <taxon>Arthropoda</taxon>
        <taxon>Hexapoda</taxon>
        <taxon>Insecta</taxon>
        <taxon>Pterygota</taxon>
        <taxon>Neoptera</taxon>
        <taxon>Endopterygota</taxon>
        <taxon>Diptera</taxon>
        <taxon>Nematocera</taxon>
        <taxon>Culicoidea</taxon>
        <taxon>Culicidae</taxon>
        <taxon>Anophelinae</taxon>
        <taxon>Anopheles</taxon>
    </lineage>
</organism>
<dbReference type="InterPro" id="IPR013783">
    <property type="entry name" value="Ig-like_fold"/>
</dbReference>
<dbReference type="EnsemblMetazoa" id="ASTEI10127-RA">
    <property type="protein sequence ID" value="ASTEI10127-PA"/>
    <property type="gene ID" value="ASTEI10127"/>
</dbReference>
<reference evidence="17" key="2">
    <citation type="submission" date="2020-05" db="UniProtKB">
        <authorList>
            <consortium name="EnsemblMetazoa"/>
        </authorList>
    </citation>
    <scope>IDENTIFICATION</scope>
    <source>
        <strain evidence="17">Indian</strain>
    </source>
</reference>
<dbReference type="SMART" id="SM00060">
    <property type="entry name" value="FN3"/>
    <property type="match status" value="4"/>
</dbReference>
<evidence type="ECO:0000256" key="8">
    <source>
        <dbReference type="ARBA" id="ARBA00022912"/>
    </source>
</evidence>
<keyword evidence="18" id="KW-1185">Reference proteome</keyword>
<evidence type="ECO:0000256" key="10">
    <source>
        <dbReference type="ARBA" id="ARBA00023136"/>
    </source>
</evidence>
<dbReference type="VEuPathDB" id="VectorBase:ASTE006126"/>
<keyword evidence="9" id="KW-1133">Transmembrane helix</keyword>
<dbReference type="PANTHER" id="PTHR46957">
    <property type="entry name" value="CYTOKINE RECEPTOR"/>
    <property type="match status" value="1"/>
</dbReference>
<dbReference type="Pfam" id="PF00102">
    <property type="entry name" value="Y_phosphatase"/>
    <property type="match status" value="1"/>
</dbReference>
<keyword evidence="7" id="KW-0378">Hydrolase</keyword>
<dbReference type="InterPro" id="IPR050713">
    <property type="entry name" value="RTP_Phos/Ushers"/>
</dbReference>
<dbReference type="EC" id="3.1.3.48" evidence="3"/>
<evidence type="ECO:0000256" key="5">
    <source>
        <dbReference type="ARBA" id="ARBA00022729"/>
    </source>
</evidence>
<dbReference type="PROSITE" id="PS01353">
    <property type="entry name" value="HEMATOPO_REC_L_F2"/>
    <property type="match status" value="1"/>
</dbReference>
<keyword evidence="13" id="KW-0325">Glycoprotein</keyword>